<evidence type="ECO:0000313" key="3">
    <source>
        <dbReference type="Proteomes" id="UP000494115"/>
    </source>
</evidence>
<organism evidence="2 3">
    <name type="scientific">Pararobbsia alpina</name>
    <dbReference type="NCBI Taxonomy" id="621374"/>
    <lineage>
        <taxon>Bacteria</taxon>
        <taxon>Pseudomonadati</taxon>
        <taxon>Pseudomonadota</taxon>
        <taxon>Betaproteobacteria</taxon>
        <taxon>Burkholderiales</taxon>
        <taxon>Burkholderiaceae</taxon>
        <taxon>Pararobbsia</taxon>
    </lineage>
</organism>
<evidence type="ECO:0000313" key="2">
    <source>
        <dbReference type="EMBL" id="CAB3787765.1"/>
    </source>
</evidence>
<dbReference type="Proteomes" id="UP000494115">
    <property type="component" value="Unassembled WGS sequence"/>
</dbReference>
<reference evidence="2 3" key="1">
    <citation type="submission" date="2020-04" db="EMBL/GenBank/DDBJ databases">
        <authorList>
            <person name="De Canck E."/>
        </authorList>
    </citation>
    <scope>NUCLEOTIDE SEQUENCE [LARGE SCALE GENOMIC DNA]</scope>
    <source>
        <strain evidence="2 3">LMG 28138</strain>
    </source>
</reference>
<feature type="compositionally biased region" description="Low complexity" evidence="1">
    <location>
        <begin position="1"/>
        <end position="10"/>
    </location>
</feature>
<evidence type="ECO:0000256" key="1">
    <source>
        <dbReference type="SAM" id="MobiDB-lite"/>
    </source>
</evidence>
<feature type="region of interest" description="Disordered" evidence="1">
    <location>
        <begin position="1"/>
        <end position="24"/>
    </location>
</feature>
<dbReference type="EMBL" id="CADIKM010000009">
    <property type="protein sequence ID" value="CAB3787765.1"/>
    <property type="molecule type" value="Genomic_DNA"/>
</dbReference>
<gene>
    <name evidence="2" type="ORF">LMG28138_02488</name>
</gene>
<proteinExistence type="predicted"/>
<keyword evidence="3" id="KW-1185">Reference proteome</keyword>
<sequence length="60" mass="6417">MIEGAAGRAALGDRRRDSYQSALPHGRSLFNGVHKMLLRTTETGSPATVPEHDAAALVRC</sequence>
<protein>
    <submittedName>
        <fullName evidence="2">Uncharacterized protein</fullName>
    </submittedName>
</protein>
<dbReference type="AlphaFoldDB" id="A0A6S7B5E9"/>
<name>A0A6S7B5E9_9BURK</name>
<accession>A0A6S7B5E9</accession>